<evidence type="ECO:0000313" key="4">
    <source>
        <dbReference type="EMBL" id="MFC4110902.1"/>
    </source>
</evidence>
<dbReference type="EMBL" id="JBHSBN010000083">
    <property type="protein sequence ID" value="MFC4110902.1"/>
    <property type="molecule type" value="Genomic_DNA"/>
</dbReference>
<dbReference type="Pfam" id="PF04820">
    <property type="entry name" value="Trp_halogenase"/>
    <property type="match status" value="2"/>
</dbReference>
<dbReference type="RefSeq" id="WP_377553756.1">
    <property type="nucleotide sequence ID" value="NZ_JBHSBN010000083.1"/>
</dbReference>
<proteinExistence type="inferred from homology"/>
<accession>A0ABV8KYX1</accession>
<dbReference type="PANTHER" id="PTHR43747">
    <property type="entry name" value="FAD-BINDING PROTEIN"/>
    <property type="match status" value="1"/>
</dbReference>
<name>A0ABV8KYX1_9ACTN</name>
<evidence type="ECO:0000313" key="5">
    <source>
        <dbReference type="Proteomes" id="UP001595868"/>
    </source>
</evidence>
<organism evidence="4 5">
    <name type="scientific">Micromonospora zhanjiangensis</name>
    <dbReference type="NCBI Taxonomy" id="1522057"/>
    <lineage>
        <taxon>Bacteria</taxon>
        <taxon>Bacillati</taxon>
        <taxon>Actinomycetota</taxon>
        <taxon>Actinomycetes</taxon>
        <taxon>Micromonosporales</taxon>
        <taxon>Micromonosporaceae</taxon>
        <taxon>Micromonospora</taxon>
    </lineage>
</organism>
<comment type="similarity">
    <text evidence="3">Belongs to the flavin-dependent halogenase family. Bacterial tryptophan halogenase subfamily.</text>
</comment>
<dbReference type="InterPro" id="IPR036188">
    <property type="entry name" value="FAD/NAD-bd_sf"/>
</dbReference>
<dbReference type="Proteomes" id="UP001595868">
    <property type="component" value="Unassembled WGS sequence"/>
</dbReference>
<reference evidence="5" key="1">
    <citation type="journal article" date="2019" name="Int. J. Syst. Evol. Microbiol.">
        <title>The Global Catalogue of Microorganisms (GCM) 10K type strain sequencing project: providing services to taxonomists for standard genome sequencing and annotation.</title>
        <authorList>
            <consortium name="The Broad Institute Genomics Platform"/>
            <consortium name="The Broad Institute Genome Sequencing Center for Infectious Disease"/>
            <person name="Wu L."/>
            <person name="Ma J."/>
        </authorList>
    </citation>
    <scope>NUCLEOTIDE SEQUENCE [LARGE SCALE GENOMIC DNA]</scope>
    <source>
        <strain evidence="5">2902at01</strain>
    </source>
</reference>
<dbReference type="Gene3D" id="3.50.50.60">
    <property type="entry name" value="FAD/NAD(P)-binding domain"/>
    <property type="match status" value="1"/>
</dbReference>
<protein>
    <submittedName>
        <fullName evidence="4">Tryptophan 7-halogenase</fullName>
    </submittedName>
</protein>
<gene>
    <name evidence="4" type="ORF">ACFOX0_33980</name>
</gene>
<evidence type="ECO:0000256" key="2">
    <source>
        <dbReference type="ARBA" id="ARBA00023033"/>
    </source>
</evidence>
<keyword evidence="5" id="KW-1185">Reference proteome</keyword>
<evidence type="ECO:0000256" key="1">
    <source>
        <dbReference type="ARBA" id="ARBA00023002"/>
    </source>
</evidence>
<comment type="caution">
    <text evidence="4">The sequence shown here is derived from an EMBL/GenBank/DDBJ whole genome shotgun (WGS) entry which is preliminary data.</text>
</comment>
<feature type="non-terminal residue" evidence="4">
    <location>
        <position position="144"/>
    </location>
</feature>
<evidence type="ECO:0000256" key="3">
    <source>
        <dbReference type="ARBA" id="ARBA00038396"/>
    </source>
</evidence>
<dbReference type="SUPFAM" id="SSF51905">
    <property type="entry name" value="FAD/NAD(P)-binding domain"/>
    <property type="match status" value="1"/>
</dbReference>
<dbReference type="PANTHER" id="PTHR43747:SF5">
    <property type="entry name" value="FAD-BINDING DOMAIN-CONTAINING PROTEIN"/>
    <property type="match status" value="1"/>
</dbReference>
<dbReference type="InterPro" id="IPR006905">
    <property type="entry name" value="Flavin_halogenase"/>
</dbReference>
<keyword evidence="2" id="KW-0503">Monooxygenase</keyword>
<sequence>MPVEEFDVVVAGGGPAGSTVASLVAMPGHRVLLLEKEVFPRYQIGESLLPSTVHGVCRLLGVTDDLAAADFRVRRGGAFRWGARPEPWTFSFADSPRLAGPTSFAYQVERARFDEILLNNAKRKGVEVREGCSVTGVIEGEERV</sequence>
<dbReference type="InterPro" id="IPR050816">
    <property type="entry name" value="Flavin-dep_Halogenase_NPB"/>
</dbReference>
<keyword evidence="1" id="KW-0560">Oxidoreductase</keyword>